<dbReference type="GO" id="GO:0031012">
    <property type="term" value="C:extracellular matrix"/>
    <property type="evidence" value="ECO:0007669"/>
    <property type="project" value="InterPro"/>
</dbReference>
<accession>A0A6A2WU17</accession>
<organism evidence="8 9">
    <name type="scientific">Hibiscus syriacus</name>
    <name type="common">Rose of Sharon</name>
    <dbReference type="NCBI Taxonomy" id="106335"/>
    <lineage>
        <taxon>Eukaryota</taxon>
        <taxon>Viridiplantae</taxon>
        <taxon>Streptophyta</taxon>
        <taxon>Embryophyta</taxon>
        <taxon>Tracheophyta</taxon>
        <taxon>Spermatophyta</taxon>
        <taxon>Magnoliopsida</taxon>
        <taxon>eudicotyledons</taxon>
        <taxon>Gunneridae</taxon>
        <taxon>Pentapetalae</taxon>
        <taxon>rosids</taxon>
        <taxon>malvids</taxon>
        <taxon>Malvales</taxon>
        <taxon>Malvaceae</taxon>
        <taxon>Malvoideae</taxon>
        <taxon>Hibiscus</taxon>
    </lineage>
</organism>
<dbReference type="GO" id="GO:0006508">
    <property type="term" value="P:proteolysis"/>
    <property type="evidence" value="ECO:0007669"/>
    <property type="project" value="UniProtKB-KW"/>
</dbReference>
<evidence type="ECO:0000256" key="3">
    <source>
        <dbReference type="ARBA" id="ARBA00022801"/>
    </source>
</evidence>
<feature type="binding site" evidence="6">
    <location>
        <position position="71"/>
    </location>
    <ligand>
        <name>Zn(2+)</name>
        <dbReference type="ChEBI" id="CHEBI:29105"/>
        <label>2</label>
        <note>catalytic</note>
    </ligand>
</feature>
<dbReference type="SMART" id="SM00235">
    <property type="entry name" value="ZnMc"/>
    <property type="match status" value="1"/>
</dbReference>
<feature type="binding site" evidence="6">
    <location>
        <position position="67"/>
    </location>
    <ligand>
        <name>Zn(2+)</name>
        <dbReference type="ChEBI" id="CHEBI:29105"/>
        <label>2</label>
        <note>catalytic</note>
    </ligand>
</feature>
<evidence type="ECO:0000256" key="4">
    <source>
        <dbReference type="ARBA" id="ARBA00022833"/>
    </source>
</evidence>
<keyword evidence="9" id="KW-1185">Reference proteome</keyword>
<evidence type="ECO:0000256" key="5">
    <source>
        <dbReference type="PIRSR" id="PIRSR621190-1"/>
    </source>
</evidence>
<feature type="binding site" evidence="6">
    <location>
        <position position="48"/>
    </location>
    <ligand>
        <name>Ca(2+)</name>
        <dbReference type="ChEBI" id="CHEBI:29108"/>
        <label>1</label>
    </ligand>
</feature>
<feature type="binding site" evidence="6">
    <location>
        <position position="20"/>
    </location>
    <ligand>
        <name>Zn(2+)</name>
        <dbReference type="ChEBI" id="CHEBI:29105"/>
        <label>1</label>
    </ligand>
</feature>
<dbReference type="GO" id="GO:0008270">
    <property type="term" value="F:zinc ion binding"/>
    <property type="evidence" value="ECO:0007669"/>
    <property type="project" value="InterPro"/>
</dbReference>
<sequence>MLTSVKLLMGQVPTHLRHGDGAPFDGSGGVLAHAFAPQDGRFQYDAEENWSRNPTRSQVVLESVAVHEIGHVLGLGHSQDGNAIMFPSFQVGNTKKNLGQDDINGLHALYGY</sequence>
<reference evidence="8" key="1">
    <citation type="submission" date="2019-09" db="EMBL/GenBank/DDBJ databases">
        <title>Draft genome information of white flower Hibiscus syriacus.</title>
        <authorList>
            <person name="Kim Y.-M."/>
        </authorList>
    </citation>
    <scope>NUCLEOTIDE SEQUENCE [LARGE SCALE GENOMIC DNA]</scope>
    <source>
        <strain evidence="8">YM2019G1</strain>
    </source>
</reference>
<feature type="active site" evidence="5">
    <location>
        <position position="68"/>
    </location>
</feature>
<comment type="cofactor">
    <cofactor evidence="6">
        <name>Zn(2+)</name>
        <dbReference type="ChEBI" id="CHEBI:29105"/>
    </cofactor>
    <text evidence="6">Binds 2 Zn(2+) ions per subunit.</text>
</comment>
<evidence type="ECO:0000256" key="2">
    <source>
        <dbReference type="ARBA" id="ARBA00022723"/>
    </source>
</evidence>
<protein>
    <submittedName>
        <fullName evidence="8">Metalloendoproteinase 1</fullName>
    </submittedName>
</protein>
<dbReference type="PANTHER" id="PTHR10201:SF268">
    <property type="entry name" value="PEPTIDASE METALLOPEPTIDASE DOMAIN-CONTAINING PROTEIN"/>
    <property type="match status" value="1"/>
</dbReference>
<feature type="domain" description="Peptidase metallopeptidase" evidence="7">
    <location>
        <begin position="2"/>
        <end position="112"/>
    </location>
</feature>
<evidence type="ECO:0000256" key="1">
    <source>
        <dbReference type="ARBA" id="ARBA00022670"/>
    </source>
</evidence>
<feature type="binding site" evidence="6">
    <location>
        <position position="18"/>
    </location>
    <ligand>
        <name>Zn(2+)</name>
        <dbReference type="ChEBI" id="CHEBI:29105"/>
        <label>1</label>
    </ligand>
</feature>
<dbReference type="PANTHER" id="PTHR10201">
    <property type="entry name" value="MATRIX METALLOPROTEINASE"/>
    <property type="match status" value="1"/>
</dbReference>
<feature type="binding site" evidence="6">
    <location>
        <position position="85"/>
    </location>
    <ligand>
        <name>Zn(2+)</name>
        <dbReference type="ChEBI" id="CHEBI:29105"/>
        <label>2</label>
        <note>catalytic</note>
    </ligand>
</feature>
<feature type="binding site" evidence="6">
    <location>
        <position position="45"/>
    </location>
    <ligand>
        <name>Ca(2+)</name>
        <dbReference type="ChEBI" id="CHEBI:29108"/>
        <label>3</label>
    </ligand>
</feature>
<dbReference type="GO" id="GO:0004222">
    <property type="term" value="F:metalloendopeptidase activity"/>
    <property type="evidence" value="ECO:0007669"/>
    <property type="project" value="InterPro"/>
</dbReference>
<dbReference type="InterPro" id="IPR001818">
    <property type="entry name" value="Pept_M10_metallopeptidase"/>
</dbReference>
<dbReference type="InterPro" id="IPR024079">
    <property type="entry name" value="MetalloPept_cat_dom_sf"/>
</dbReference>
<dbReference type="InterPro" id="IPR021190">
    <property type="entry name" value="Pept_M10A"/>
</dbReference>
<feature type="binding site" evidence="6">
    <location>
        <position position="33"/>
    </location>
    <ligand>
        <name>Zn(2+)</name>
        <dbReference type="ChEBI" id="CHEBI:29105"/>
        <label>1</label>
    </ligand>
</feature>
<name>A0A6A2WU17_HIBSY</name>
<evidence type="ECO:0000313" key="9">
    <source>
        <dbReference type="Proteomes" id="UP000436088"/>
    </source>
</evidence>
<dbReference type="InterPro" id="IPR006026">
    <property type="entry name" value="Peptidase_Metallo"/>
</dbReference>
<dbReference type="SUPFAM" id="SSF55486">
    <property type="entry name" value="Metalloproteases ('zincins'), catalytic domain"/>
    <property type="match status" value="1"/>
</dbReference>
<dbReference type="Pfam" id="PF00413">
    <property type="entry name" value="Peptidase_M10"/>
    <property type="match status" value="1"/>
</dbReference>
<dbReference type="GO" id="GO:0030198">
    <property type="term" value="P:extracellular matrix organization"/>
    <property type="evidence" value="ECO:0007669"/>
    <property type="project" value="TreeGrafter"/>
</dbReference>
<keyword evidence="6" id="KW-0106">Calcium</keyword>
<feature type="binding site" evidence="6">
    <location>
        <position position="26"/>
    </location>
    <ligand>
        <name>Ca(2+)</name>
        <dbReference type="ChEBI" id="CHEBI:29108"/>
        <label>3</label>
    </ligand>
</feature>
<keyword evidence="3" id="KW-0378">Hydrolase</keyword>
<keyword evidence="1" id="KW-0645">Protease</keyword>
<dbReference type="EMBL" id="VEPZ02001652">
    <property type="protein sequence ID" value="KAE8664371.1"/>
    <property type="molecule type" value="Genomic_DNA"/>
</dbReference>
<dbReference type="Proteomes" id="UP000436088">
    <property type="component" value="Unassembled WGS sequence"/>
</dbReference>
<evidence type="ECO:0000259" key="7">
    <source>
        <dbReference type="SMART" id="SM00235"/>
    </source>
</evidence>
<proteinExistence type="predicted"/>
<dbReference type="AlphaFoldDB" id="A0A6A2WU17"/>
<evidence type="ECO:0000256" key="6">
    <source>
        <dbReference type="PIRSR" id="PIRSR621190-2"/>
    </source>
</evidence>
<feature type="binding site" evidence="6">
    <location>
        <position position="77"/>
    </location>
    <ligand>
        <name>Zn(2+)</name>
        <dbReference type="ChEBI" id="CHEBI:29105"/>
        <label>2</label>
        <note>catalytic</note>
    </ligand>
</feature>
<feature type="binding site" evidence="6">
    <location>
        <position position="48"/>
    </location>
    <ligand>
        <name>Ca(2+)</name>
        <dbReference type="ChEBI" id="CHEBI:29108"/>
        <label>3</label>
    </ligand>
</feature>
<keyword evidence="2 6" id="KW-0479">Metal-binding</keyword>
<keyword evidence="4 6" id="KW-0862">Zinc</keyword>
<feature type="binding site" evidence="6">
    <location>
        <position position="25"/>
    </location>
    <ligand>
        <name>Ca(2+)</name>
        <dbReference type="ChEBI" id="CHEBI:29108"/>
        <label>3</label>
    </ligand>
</feature>
<evidence type="ECO:0000313" key="8">
    <source>
        <dbReference type="EMBL" id="KAE8664371.1"/>
    </source>
</evidence>
<dbReference type="PRINTS" id="PR00138">
    <property type="entry name" value="MATRIXIN"/>
</dbReference>
<comment type="caution">
    <text evidence="8">The sequence shown here is derived from an EMBL/GenBank/DDBJ whole genome shotgun (WGS) entry which is preliminary data.</text>
</comment>
<gene>
    <name evidence="8" type="ORF">F3Y22_tig00112800pilonHSYRG00078</name>
</gene>
<comment type="cofactor">
    <cofactor evidence="6">
        <name>Ca(2+)</name>
        <dbReference type="ChEBI" id="CHEBI:29108"/>
    </cofactor>
    <text evidence="6">Can bind about 5 Ca(2+) ions per subunit.</text>
</comment>
<dbReference type="Gene3D" id="3.40.390.10">
    <property type="entry name" value="Collagenase (Catalytic Domain)"/>
    <property type="match status" value="1"/>
</dbReference>
<dbReference type="GO" id="GO:0030574">
    <property type="term" value="P:collagen catabolic process"/>
    <property type="evidence" value="ECO:0007669"/>
    <property type="project" value="TreeGrafter"/>
</dbReference>